<feature type="domain" description="Rhodanese" evidence="1">
    <location>
        <begin position="16"/>
        <end position="102"/>
    </location>
</feature>
<protein>
    <submittedName>
        <fullName evidence="2">Thiosulfate sulfurtransferase GlpE</fullName>
        <ecNumber evidence="2">2.8.1.1</ecNumber>
    </submittedName>
</protein>
<dbReference type="Gene3D" id="3.40.250.10">
    <property type="entry name" value="Rhodanese-like domain"/>
    <property type="match status" value="1"/>
</dbReference>
<dbReference type="SUPFAM" id="SSF52821">
    <property type="entry name" value="Rhodanese/Cell cycle control phosphatase"/>
    <property type="match status" value="1"/>
</dbReference>
<sequence length="105" mass="12140">MNFEMIAPKQLDTYVRDKSAFIIDLRTPDEFVERHIKGAVNIPYESLGNCYTLPQDMMIIVYCERGSISMAAARELAEKGYRVKTMIGGIHAYRGRYLESYRHTL</sequence>
<dbReference type="PANTHER" id="PTHR43031">
    <property type="entry name" value="FAD-DEPENDENT OXIDOREDUCTASE"/>
    <property type="match status" value="1"/>
</dbReference>
<dbReference type="RefSeq" id="WP_044290453.1">
    <property type="nucleotide sequence ID" value="NZ_CABMJZ010000052.1"/>
</dbReference>
<dbReference type="GO" id="GO:0004792">
    <property type="term" value="F:thiosulfate-cyanide sulfurtransferase activity"/>
    <property type="evidence" value="ECO:0007669"/>
    <property type="project" value="UniProtKB-EC"/>
</dbReference>
<evidence type="ECO:0000259" key="1">
    <source>
        <dbReference type="PROSITE" id="PS50206"/>
    </source>
</evidence>
<dbReference type="Pfam" id="PF00581">
    <property type="entry name" value="Rhodanese"/>
    <property type="match status" value="1"/>
</dbReference>
<dbReference type="OrthoDB" id="9800872at2"/>
<dbReference type="AlphaFoldDB" id="A0A4U8QD23"/>
<evidence type="ECO:0000313" key="3">
    <source>
        <dbReference type="Proteomes" id="UP000306509"/>
    </source>
</evidence>
<evidence type="ECO:0000313" key="2">
    <source>
        <dbReference type="EMBL" id="TLD02464.1"/>
    </source>
</evidence>
<reference evidence="2 3" key="1">
    <citation type="journal article" date="2019" name="Anaerobe">
        <title>Detection of Robinsoniella peoriensis in multiple bone samples of a trauma patient.</title>
        <authorList>
            <person name="Schrottner P."/>
            <person name="Hartwich K."/>
            <person name="Bunk B."/>
            <person name="Schober I."/>
            <person name="Helbig S."/>
            <person name="Rudolph W.W."/>
            <person name="Gunzer F."/>
        </authorList>
    </citation>
    <scope>NUCLEOTIDE SEQUENCE [LARGE SCALE GENOMIC DNA]</scope>
    <source>
        <strain evidence="2 3">DSM 106044</strain>
    </source>
</reference>
<dbReference type="CDD" id="cd00158">
    <property type="entry name" value="RHOD"/>
    <property type="match status" value="1"/>
</dbReference>
<gene>
    <name evidence="2" type="primary">glpE</name>
    <name evidence="2" type="ORF">DSM106044_00594</name>
</gene>
<keyword evidence="3" id="KW-1185">Reference proteome</keyword>
<dbReference type="PROSITE" id="PS50206">
    <property type="entry name" value="RHODANESE_3"/>
    <property type="match status" value="1"/>
</dbReference>
<dbReference type="InterPro" id="IPR050229">
    <property type="entry name" value="GlpE_sulfurtransferase"/>
</dbReference>
<dbReference type="InterPro" id="IPR036873">
    <property type="entry name" value="Rhodanese-like_dom_sf"/>
</dbReference>
<dbReference type="Proteomes" id="UP000306509">
    <property type="component" value="Unassembled WGS sequence"/>
</dbReference>
<comment type="caution">
    <text evidence="2">The sequence shown here is derived from an EMBL/GenBank/DDBJ whole genome shotgun (WGS) entry which is preliminary data.</text>
</comment>
<name>A0A4U8QD23_9FIRM</name>
<dbReference type="PANTHER" id="PTHR43031:SF16">
    <property type="entry name" value="OXIDOREDUCTASE"/>
    <property type="match status" value="1"/>
</dbReference>
<dbReference type="EC" id="2.8.1.1" evidence="2"/>
<dbReference type="SMART" id="SM00450">
    <property type="entry name" value="RHOD"/>
    <property type="match status" value="1"/>
</dbReference>
<dbReference type="InterPro" id="IPR001763">
    <property type="entry name" value="Rhodanese-like_dom"/>
</dbReference>
<proteinExistence type="predicted"/>
<accession>A0A4U8QD23</accession>
<dbReference type="STRING" id="180332.GCA_000797495_03183"/>
<dbReference type="EMBL" id="QGQD01000014">
    <property type="protein sequence ID" value="TLD02464.1"/>
    <property type="molecule type" value="Genomic_DNA"/>
</dbReference>
<keyword evidence="2" id="KW-0808">Transferase</keyword>
<organism evidence="2 3">
    <name type="scientific">Robinsoniella peoriensis</name>
    <dbReference type="NCBI Taxonomy" id="180332"/>
    <lineage>
        <taxon>Bacteria</taxon>
        <taxon>Bacillati</taxon>
        <taxon>Bacillota</taxon>
        <taxon>Clostridia</taxon>
        <taxon>Lachnospirales</taxon>
        <taxon>Lachnospiraceae</taxon>
        <taxon>Robinsoniella</taxon>
    </lineage>
</organism>